<proteinExistence type="inferred from homology"/>
<organism evidence="6 7">
    <name type="scientific">Debaryomyces fabryi</name>
    <dbReference type="NCBI Taxonomy" id="58627"/>
    <lineage>
        <taxon>Eukaryota</taxon>
        <taxon>Fungi</taxon>
        <taxon>Dikarya</taxon>
        <taxon>Ascomycota</taxon>
        <taxon>Saccharomycotina</taxon>
        <taxon>Pichiomycetes</taxon>
        <taxon>Debaryomycetaceae</taxon>
        <taxon>Debaryomyces</taxon>
    </lineage>
</organism>
<dbReference type="SMART" id="SM00220">
    <property type="entry name" value="S_TKc"/>
    <property type="match status" value="1"/>
</dbReference>
<feature type="domain" description="Protein kinase" evidence="5">
    <location>
        <begin position="36"/>
        <end position="296"/>
    </location>
</feature>
<keyword evidence="1 3" id="KW-0547">Nucleotide-binding</keyword>
<feature type="binding site" evidence="3">
    <location>
        <position position="65"/>
    </location>
    <ligand>
        <name>ATP</name>
        <dbReference type="ChEBI" id="CHEBI:30616"/>
    </ligand>
</feature>
<dbReference type="GO" id="GO:0004674">
    <property type="term" value="F:protein serine/threonine kinase activity"/>
    <property type="evidence" value="ECO:0007669"/>
    <property type="project" value="UniProtKB-KW"/>
</dbReference>
<evidence type="ECO:0000256" key="2">
    <source>
        <dbReference type="ARBA" id="ARBA00022840"/>
    </source>
</evidence>
<dbReference type="Gene3D" id="3.30.200.20">
    <property type="entry name" value="Phosphorylase Kinase, domain 1"/>
    <property type="match status" value="1"/>
</dbReference>
<dbReference type="OrthoDB" id="40902at2759"/>
<evidence type="ECO:0000256" key="4">
    <source>
        <dbReference type="RuleBase" id="RU000304"/>
    </source>
</evidence>
<gene>
    <name evidence="6" type="ORF">AC631_02890</name>
</gene>
<evidence type="ECO:0000256" key="1">
    <source>
        <dbReference type="ARBA" id="ARBA00022741"/>
    </source>
</evidence>
<dbReference type="SUPFAM" id="SSF56112">
    <property type="entry name" value="Protein kinase-like (PK-like)"/>
    <property type="match status" value="1"/>
</dbReference>
<comment type="similarity">
    <text evidence="4">Belongs to the protein kinase superfamily.</text>
</comment>
<protein>
    <recommendedName>
        <fullName evidence="5">Protein kinase domain-containing protein</fullName>
    </recommendedName>
</protein>
<dbReference type="InterPro" id="IPR008271">
    <property type="entry name" value="Ser/Thr_kinase_AS"/>
</dbReference>
<dbReference type="PROSITE" id="PS00107">
    <property type="entry name" value="PROTEIN_KINASE_ATP"/>
    <property type="match status" value="1"/>
</dbReference>
<dbReference type="CDD" id="cd05117">
    <property type="entry name" value="STKc_CAMK"/>
    <property type="match status" value="1"/>
</dbReference>
<dbReference type="GO" id="GO:0030447">
    <property type="term" value="P:filamentous growth"/>
    <property type="evidence" value="ECO:0007669"/>
    <property type="project" value="UniProtKB-ARBA"/>
</dbReference>
<keyword evidence="2 3" id="KW-0067">ATP-binding</keyword>
<dbReference type="PROSITE" id="PS00108">
    <property type="entry name" value="PROTEIN_KINASE_ST"/>
    <property type="match status" value="1"/>
</dbReference>
<keyword evidence="4" id="KW-0418">Kinase</keyword>
<dbReference type="InterPro" id="IPR000719">
    <property type="entry name" value="Prot_kinase_dom"/>
</dbReference>
<evidence type="ECO:0000313" key="6">
    <source>
        <dbReference type="EMBL" id="KSA01325.1"/>
    </source>
</evidence>
<dbReference type="Pfam" id="PF00069">
    <property type="entry name" value="Pkinase"/>
    <property type="match status" value="1"/>
</dbReference>
<dbReference type="PROSITE" id="PS50011">
    <property type="entry name" value="PROTEIN_KINASE_DOM"/>
    <property type="match status" value="1"/>
</dbReference>
<name>A0A0V1PYI8_9ASCO</name>
<dbReference type="Gene3D" id="1.10.510.10">
    <property type="entry name" value="Transferase(Phosphotransferase) domain 1"/>
    <property type="match status" value="1"/>
</dbReference>
<dbReference type="GO" id="GO:0005524">
    <property type="term" value="F:ATP binding"/>
    <property type="evidence" value="ECO:0007669"/>
    <property type="project" value="UniProtKB-UniRule"/>
</dbReference>
<comment type="caution">
    <text evidence="6">The sequence shown here is derived from an EMBL/GenBank/DDBJ whole genome shotgun (WGS) entry which is preliminary data.</text>
</comment>
<keyword evidence="7" id="KW-1185">Reference proteome</keyword>
<evidence type="ECO:0000313" key="7">
    <source>
        <dbReference type="Proteomes" id="UP000054251"/>
    </source>
</evidence>
<keyword evidence="4" id="KW-0808">Transferase</keyword>
<dbReference type="RefSeq" id="XP_015467427.1">
    <property type="nucleotide sequence ID" value="XM_015611719.1"/>
</dbReference>
<dbReference type="FunFam" id="1.10.510.10:FF:000571">
    <property type="entry name" value="Maternal embryonic leucine zipper kinase"/>
    <property type="match status" value="1"/>
</dbReference>
<dbReference type="EMBL" id="LMYN01000056">
    <property type="protein sequence ID" value="KSA01325.1"/>
    <property type="molecule type" value="Genomic_DNA"/>
</dbReference>
<dbReference type="PANTHER" id="PTHR24347">
    <property type="entry name" value="SERINE/THREONINE-PROTEIN KINASE"/>
    <property type="match status" value="1"/>
</dbReference>
<accession>A0A0V1PYI8</accession>
<reference evidence="6 7" key="1">
    <citation type="submission" date="2015-11" db="EMBL/GenBank/DDBJ databases">
        <title>The genome of Debaryomyces fabryi.</title>
        <authorList>
            <person name="Tafer H."/>
            <person name="Lopandic K."/>
        </authorList>
    </citation>
    <scope>NUCLEOTIDE SEQUENCE [LARGE SCALE GENOMIC DNA]</scope>
    <source>
        <strain evidence="6 7">CBS 789</strain>
    </source>
</reference>
<dbReference type="InterPro" id="IPR011009">
    <property type="entry name" value="Kinase-like_dom_sf"/>
</dbReference>
<dbReference type="AlphaFoldDB" id="A0A0V1PYI8"/>
<dbReference type="Proteomes" id="UP000054251">
    <property type="component" value="Unassembled WGS sequence"/>
</dbReference>
<evidence type="ECO:0000259" key="5">
    <source>
        <dbReference type="PROSITE" id="PS50011"/>
    </source>
</evidence>
<evidence type="ECO:0000256" key="3">
    <source>
        <dbReference type="PROSITE-ProRule" id="PRU10141"/>
    </source>
</evidence>
<keyword evidence="4" id="KW-0723">Serine/threonine-protein kinase</keyword>
<dbReference type="GeneID" id="26839899"/>
<sequence>MAHTYRNNIQEVWPPTESTNINGQNPSAIEQPCKYILSKNKLGDGTFSGVFECKNKLTGQHYAAKMYKKNLVYGLESMLQNEFLVLKRISRSHDNILKLIDHFETASELYLVTEIAYGGELFDRITKSGHLEEMQASVIMQSLMSAVSYLHANNIVHNDLKAENILFRSRKSDNMNILVADFGLARILRPDEKLKGVRGTLSYIAPEVLNGSGYDFGVDIWSAGVIVYFMLCGYMPFDCETDDETRCAILSGDYMYEPPEYWLHVSAEAKDFIDCCLKTDPNERITSESALNHPFLNPQPRSLNPVVRVSSSSDIHENLKAAVMQLHLPIQATNRGNFSAQTSTDISHTISTVSSKLSLLGSSRSNMLLDSTLDGACCDSPDIVSRFTTPVISNVVSRLHSPTNILEYIDSPLGDVHSPKFHI</sequence>
<dbReference type="InterPro" id="IPR017441">
    <property type="entry name" value="Protein_kinase_ATP_BS"/>
</dbReference>